<accession>E5AS87</accession>
<dbReference type="Proteomes" id="UP000007437">
    <property type="component" value="Chromosome"/>
</dbReference>
<dbReference type="HOGENOM" id="CLU_1955469_0_0_4"/>
<dbReference type="STRING" id="882378.RBRH_03850"/>
<dbReference type="KEGG" id="brh:RBRH_03850"/>
<dbReference type="EMBL" id="FR687359">
    <property type="protein sequence ID" value="CBW75469.1"/>
    <property type="molecule type" value="Genomic_DNA"/>
</dbReference>
<keyword evidence="2" id="KW-0472">Membrane</keyword>
<protein>
    <submittedName>
        <fullName evidence="3">Uncharacterized protein</fullName>
    </submittedName>
</protein>
<name>E5AS87_MYCRK</name>
<sequence>MQEKRPAQAIAHGEHSMTQPTEIDMNRYSPRAAVAAFGALAAASALLLGGCAVSYPPTPHTVLSQLPESPRTPPTPLTPAEKRRYDEIGRQVLREQDAAMQADALARAWSRYPYAVTPVYGGYYRGRWGPGWGVGSGWGYPGYYLGW</sequence>
<proteinExistence type="predicted"/>
<evidence type="ECO:0000313" key="3">
    <source>
        <dbReference type="EMBL" id="CBW75469.1"/>
    </source>
</evidence>
<dbReference type="AlphaFoldDB" id="E5AS87"/>
<evidence type="ECO:0000313" key="4">
    <source>
        <dbReference type="Proteomes" id="UP000007437"/>
    </source>
</evidence>
<feature type="region of interest" description="Disordered" evidence="1">
    <location>
        <begin position="62"/>
        <end position="83"/>
    </location>
</feature>
<evidence type="ECO:0000256" key="2">
    <source>
        <dbReference type="SAM" id="Phobius"/>
    </source>
</evidence>
<keyword evidence="2" id="KW-1133">Transmembrane helix</keyword>
<gene>
    <name evidence="3" type="ordered locus">RBRH_03850</name>
</gene>
<feature type="transmembrane region" description="Helical" evidence="2">
    <location>
        <begin position="32"/>
        <end position="55"/>
    </location>
</feature>
<evidence type="ECO:0000256" key="1">
    <source>
        <dbReference type="SAM" id="MobiDB-lite"/>
    </source>
</evidence>
<dbReference type="eggNOG" id="ENOG502ZKY7">
    <property type="taxonomic scope" value="Bacteria"/>
</dbReference>
<keyword evidence="2" id="KW-0812">Transmembrane</keyword>
<reference evidence="3 4" key="1">
    <citation type="journal article" date="2011" name="J. Bacteriol.">
        <title>Complete genome sequence of Burkholderia rhizoxinica, an endosymbiont of Rhizopus microsporus.</title>
        <authorList>
            <person name="Lackner G."/>
            <person name="Moebius N."/>
            <person name="Partida-Martinez L."/>
            <person name="Hertweck C."/>
        </authorList>
    </citation>
    <scope>NUCLEOTIDE SEQUENCE [LARGE SCALE GENOMIC DNA]</scope>
    <source>
        <strain evidence="4">DSM 19002 / CIP 109453 / HKI 454</strain>
    </source>
</reference>
<organism evidence="3 4">
    <name type="scientific">Mycetohabitans rhizoxinica (strain DSM 19002 / CIP 109453 / HKI 454)</name>
    <name type="common">Paraburkholderia rhizoxinica</name>
    <dbReference type="NCBI Taxonomy" id="882378"/>
    <lineage>
        <taxon>Bacteria</taxon>
        <taxon>Pseudomonadati</taxon>
        <taxon>Pseudomonadota</taxon>
        <taxon>Betaproteobacteria</taxon>
        <taxon>Burkholderiales</taxon>
        <taxon>Burkholderiaceae</taxon>
        <taxon>Mycetohabitans</taxon>
    </lineage>
</organism>